<dbReference type="InterPro" id="IPR021598">
    <property type="entry name" value="DUF3221"/>
</dbReference>
<accession>A0ABT9CJD4</accession>
<dbReference type="EMBL" id="JAUQTB010000019">
    <property type="protein sequence ID" value="MDO7908648.1"/>
    <property type="molecule type" value="Genomic_DNA"/>
</dbReference>
<sequence>MGFSLPALFSLITKENIGAAIRFLCYCNHLLLNDVNRIKRPAVQHDRTNLYLKGVLHWIRQRIGYALVLLADTSKEKLIELAVQQKDSSYYLTDKQTYESLKEGQKVRITTTNEQMDSLPPIRIAKNIEIL</sequence>
<proteinExistence type="predicted"/>
<organism evidence="1 2">
    <name type="scientific">Paenibacillus lacisoli</name>
    <dbReference type="NCBI Taxonomy" id="3064525"/>
    <lineage>
        <taxon>Bacteria</taxon>
        <taxon>Bacillati</taxon>
        <taxon>Bacillota</taxon>
        <taxon>Bacilli</taxon>
        <taxon>Bacillales</taxon>
        <taxon>Paenibacillaceae</taxon>
        <taxon>Paenibacillus</taxon>
    </lineage>
</organism>
<dbReference type="Pfam" id="PF11518">
    <property type="entry name" value="DUF3221"/>
    <property type="match status" value="1"/>
</dbReference>
<reference evidence="1 2" key="1">
    <citation type="submission" date="2023-07" db="EMBL/GenBank/DDBJ databases">
        <title>Paenibacillus sp. JX-17 nov. isolated from soil.</title>
        <authorList>
            <person name="Wan Y."/>
            <person name="Liu B."/>
        </authorList>
    </citation>
    <scope>NUCLEOTIDE SEQUENCE [LARGE SCALE GENOMIC DNA]</scope>
    <source>
        <strain evidence="1 2">JX-17</strain>
    </source>
</reference>
<keyword evidence="2" id="KW-1185">Reference proteome</keyword>
<gene>
    <name evidence="1" type="ORF">Q5741_19860</name>
</gene>
<name>A0ABT9CJD4_9BACL</name>
<dbReference type="Proteomes" id="UP001240171">
    <property type="component" value="Unassembled WGS sequence"/>
</dbReference>
<dbReference type="RefSeq" id="WP_305025866.1">
    <property type="nucleotide sequence ID" value="NZ_JAUQTB010000019.1"/>
</dbReference>
<evidence type="ECO:0000313" key="2">
    <source>
        <dbReference type="Proteomes" id="UP001240171"/>
    </source>
</evidence>
<comment type="caution">
    <text evidence="1">The sequence shown here is derived from an EMBL/GenBank/DDBJ whole genome shotgun (WGS) entry which is preliminary data.</text>
</comment>
<evidence type="ECO:0000313" key="1">
    <source>
        <dbReference type="EMBL" id="MDO7908648.1"/>
    </source>
</evidence>
<protein>
    <submittedName>
        <fullName evidence="1">DUF3221 domain-containing protein</fullName>
    </submittedName>
</protein>